<sequence>MNLNIVLDNDVILALLSPNSNDIKHCFNRLQKTALSTRFWMPCCLLAVIEPQTVNLQSIHSLLENGVQLLSSVASHWQEIPATHPQKIQALMSLDASLLAGKTVIWTNQEVFSTLNPDIQWGDHEFIYGVLAEYGYEENLPFSGLVEQQLRIRARLEKNIFTVLKHGQYTRGEEIYVLEQRLANYVGRKHCITVASGTDALLISLLALNIKPHDEVITSVFGFIAAAEMISLIGAKPIFVDIDPDTYTLNPALLEAAITPKTKAIIPQNIYGQCADFDEINAIAARYKMPVIEDALQSFGATYRGKRSGNLSAIACTSFFVNQSLSAYGDAGACFTNDDALAERVRQLSRHGQEKRYYHSRVGINGRMDVLQAAILLAKLEILTDEVQARFRMGATFTAGLKGCVKTPFVRPQNTSVYNPYVIQTLQRDALQKELQKQGISSTVHYYPPLHLQPVFSHLGGTKGQFPIAEAVADKVLSLPLHPYLTEEAQDRIIDEVKQATKKRTG</sequence>
<dbReference type="Gene3D" id="3.40.640.10">
    <property type="entry name" value="Type I PLP-dependent aspartate aminotransferase-like (Major domain)"/>
    <property type="match status" value="1"/>
</dbReference>
<accession>I3CFX5</accession>
<dbReference type="eggNOG" id="COG0399">
    <property type="taxonomic scope" value="Bacteria"/>
</dbReference>
<dbReference type="Proteomes" id="UP000005744">
    <property type="component" value="Unassembled WGS sequence"/>
</dbReference>
<dbReference type="SUPFAM" id="SSF53383">
    <property type="entry name" value="PLP-dependent transferases"/>
    <property type="match status" value="1"/>
</dbReference>
<evidence type="ECO:0000256" key="1">
    <source>
        <dbReference type="ARBA" id="ARBA00022898"/>
    </source>
</evidence>
<dbReference type="InterPro" id="IPR000653">
    <property type="entry name" value="DegT/StrS_aminotransferase"/>
</dbReference>
<dbReference type="AlphaFoldDB" id="I3CFX5"/>
<dbReference type="STRING" id="395493.BegalDRAFT_1639"/>
<dbReference type="HOGENOM" id="CLU_033332_6_1_6"/>
<dbReference type="GO" id="GO:0008483">
    <property type="term" value="F:transaminase activity"/>
    <property type="evidence" value="ECO:0007669"/>
    <property type="project" value="TreeGrafter"/>
</dbReference>
<proteinExistence type="inferred from homology"/>
<protein>
    <submittedName>
        <fullName evidence="3">Putative PLP-dependent enzyme possibly involved in cell wall biogenesis</fullName>
    </submittedName>
</protein>
<dbReference type="Pfam" id="PF01041">
    <property type="entry name" value="DegT_DnrJ_EryC1"/>
    <property type="match status" value="1"/>
</dbReference>
<evidence type="ECO:0000256" key="2">
    <source>
        <dbReference type="RuleBase" id="RU004508"/>
    </source>
</evidence>
<dbReference type="EMBL" id="JH600070">
    <property type="protein sequence ID" value="EIJ42518.1"/>
    <property type="molecule type" value="Genomic_DNA"/>
</dbReference>
<gene>
    <name evidence="3" type="ORF">BegalDRAFT_1639</name>
</gene>
<dbReference type="InterPro" id="IPR015424">
    <property type="entry name" value="PyrdxlP-dep_Trfase"/>
</dbReference>
<evidence type="ECO:0000313" key="4">
    <source>
        <dbReference type="Proteomes" id="UP000005744"/>
    </source>
</evidence>
<dbReference type="InterPro" id="IPR015421">
    <property type="entry name" value="PyrdxlP-dep_Trfase_major"/>
</dbReference>
<keyword evidence="1 2" id="KW-0663">Pyridoxal phosphate</keyword>
<dbReference type="GO" id="GO:0000271">
    <property type="term" value="P:polysaccharide biosynthetic process"/>
    <property type="evidence" value="ECO:0007669"/>
    <property type="project" value="TreeGrafter"/>
</dbReference>
<dbReference type="InterPro" id="IPR015422">
    <property type="entry name" value="PyrdxlP-dep_Trfase_small"/>
</dbReference>
<dbReference type="PANTHER" id="PTHR30244">
    <property type="entry name" value="TRANSAMINASE"/>
    <property type="match status" value="1"/>
</dbReference>
<comment type="similarity">
    <text evidence="2">Belongs to the DegT/DnrJ/EryC1 family.</text>
</comment>
<reference evidence="3 4" key="1">
    <citation type="submission" date="2011-11" db="EMBL/GenBank/DDBJ databases">
        <title>Improved High-Quality Draft sequence of Beggiatoa alba B18lD.</title>
        <authorList>
            <consortium name="US DOE Joint Genome Institute"/>
            <person name="Lucas S."/>
            <person name="Han J."/>
            <person name="Lapidus A."/>
            <person name="Cheng J.-F."/>
            <person name="Goodwin L."/>
            <person name="Pitluck S."/>
            <person name="Peters L."/>
            <person name="Mikhailova N."/>
            <person name="Held B."/>
            <person name="Detter J.C."/>
            <person name="Han C."/>
            <person name="Tapia R."/>
            <person name="Land M."/>
            <person name="Hauser L."/>
            <person name="Kyrpides N."/>
            <person name="Ivanova N."/>
            <person name="Pagani I."/>
            <person name="Samuel K."/>
            <person name="Teske A."/>
            <person name="Mueller J."/>
            <person name="Woyke T."/>
        </authorList>
    </citation>
    <scope>NUCLEOTIDE SEQUENCE [LARGE SCALE GENOMIC DNA]</scope>
    <source>
        <strain evidence="3 4">B18LD</strain>
    </source>
</reference>
<dbReference type="GO" id="GO:0030170">
    <property type="term" value="F:pyridoxal phosphate binding"/>
    <property type="evidence" value="ECO:0007669"/>
    <property type="project" value="TreeGrafter"/>
</dbReference>
<keyword evidence="4" id="KW-1185">Reference proteome</keyword>
<dbReference type="CDD" id="cd00616">
    <property type="entry name" value="AHBA_syn"/>
    <property type="match status" value="1"/>
</dbReference>
<dbReference type="RefSeq" id="WP_002685531.1">
    <property type="nucleotide sequence ID" value="NZ_JH600070.1"/>
</dbReference>
<organism evidence="3 4">
    <name type="scientific">Beggiatoa alba B18LD</name>
    <dbReference type="NCBI Taxonomy" id="395493"/>
    <lineage>
        <taxon>Bacteria</taxon>
        <taxon>Pseudomonadati</taxon>
        <taxon>Pseudomonadota</taxon>
        <taxon>Gammaproteobacteria</taxon>
        <taxon>Thiotrichales</taxon>
        <taxon>Thiotrichaceae</taxon>
        <taxon>Beggiatoa</taxon>
    </lineage>
</organism>
<name>I3CFX5_9GAMM</name>
<evidence type="ECO:0000313" key="3">
    <source>
        <dbReference type="EMBL" id="EIJ42518.1"/>
    </source>
</evidence>
<dbReference type="Gene3D" id="3.90.1150.10">
    <property type="entry name" value="Aspartate Aminotransferase, domain 1"/>
    <property type="match status" value="1"/>
</dbReference>
<dbReference type="PANTHER" id="PTHR30244:SF42">
    <property type="entry name" value="UDP-2-ACETAMIDO-2-DEOXY-3-OXO-D-GLUCURONATE AMINOTRANSFERASE"/>
    <property type="match status" value="1"/>
</dbReference>